<dbReference type="Proteomes" id="UP001434883">
    <property type="component" value="Unassembled WGS sequence"/>
</dbReference>
<organism evidence="1 2">
    <name type="scientific">Xenoophorus captivus</name>
    <dbReference type="NCBI Taxonomy" id="1517983"/>
    <lineage>
        <taxon>Eukaryota</taxon>
        <taxon>Metazoa</taxon>
        <taxon>Chordata</taxon>
        <taxon>Craniata</taxon>
        <taxon>Vertebrata</taxon>
        <taxon>Euteleostomi</taxon>
        <taxon>Actinopterygii</taxon>
        <taxon>Neopterygii</taxon>
        <taxon>Teleostei</taxon>
        <taxon>Neoteleostei</taxon>
        <taxon>Acanthomorphata</taxon>
        <taxon>Ovalentaria</taxon>
        <taxon>Atherinomorphae</taxon>
        <taxon>Cyprinodontiformes</taxon>
        <taxon>Goodeidae</taxon>
        <taxon>Xenoophorus</taxon>
    </lineage>
</organism>
<evidence type="ECO:0000313" key="1">
    <source>
        <dbReference type="EMBL" id="MEQ2194612.1"/>
    </source>
</evidence>
<proteinExistence type="predicted"/>
<name>A0ABV0QFK9_9TELE</name>
<protein>
    <submittedName>
        <fullName evidence="1">Uncharacterized protein</fullName>
    </submittedName>
</protein>
<sequence length="106" mass="12342">MEKKKEQKNKIKAKIMSLSQIMYIKDELIHVEGKANKSFSHGTQDVRLQKRRGPMSIITKSRLIITSDLICKNDGHGQKYKVIKQMGKKHYKIKTRLNQSFVKIEA</sequence>
<keyword evidence="2" id="KW-1185">Reference proteome</keyword>
<dbReference type="EMBL" id="JAHRIN010009441">
    <property type="protein sequence ID" value="MEQ2194612.1"/>
    <property type="molecule type" value="Genomic_DNA"/>
</dbReference>
<gene>
    <name evidence="1" type="ORF">XENOCAPTIV_000435</name>
</gene>
<accession>A0ABV0QFK9</accession>
<evidence type="ECO:0000313" key="2">
    <source>
        <dbReference type="Proteomes" id="UP001434883"/>
    </source>
</evidence>
<reference evidence="1 2" key="1">
    <citation type="submission" date="2021-06" db="EMBL/GenBank/DDBJ databases">
        <authorList>
            <person name="Palmer J.M."/>
        </authorList>
    </citation>
    <scope>NUCLEOTIDE SEQUENCE [LARGE SCALE GENOMIC DNA]</scope>
    <source>
        <strain evidence="1 2">XC_2019</strain>
        <tissue evidence="1">Muscle</tissue>
    </source>
</reference>
<comment type="caution">
    <text evidence="1">The sequence shown here is derived from an EMBL/GenBank/DDBJ whole genome shotgun (WGS) entry which is preliminary data.</text>
</comment>